<sequence length="481" mass="51927">MSSAAIAKIISSDPGLPRENPTAAYWQKDPHPLSSAQSASLPLTTDIAVIGSGITGASVTKTLLEQHDSCTVTVLEARTLCSGATGRNGGQLAINAAQIYVKLKETVGAEMAGKIVQFNIKTLRRLREVAAEIDAVEYAELTDVVKLRCYKDGASFEHVKRGIGELEADHPDFKGIYDILAPDRCQREHGVFGVVGGVLHPGGTIWPYRLVTRLFEVLAKKFPSRLAIETGTPVAAVSFDPTTDEKYPYTLSTPRGEIRARHVAYCTNGYTGHLLPSLRGPLYPLKGTMTVQDMGAGYQNRANSTSWAVHYEPHNDVKDDTFADGLIYGMQNVKTGTMFFGGEKSGVADMLSANDTVLSSSSVTYLKDSVLSLFGHDGENDARTSSIVSAWSGIMCFSSDGMPLVGRLPASITDREGGGEWICAAYCGYGMPSAWLAGESLGQMILGRPPQDILPEAYLITQERLESRMSTKQSVERLSQD</sequence>
<dbReference type="EMBL" id="AP024447">
    <property type="protein sequence ID" value="BCS26726.1"/>
    <property type="molecule type" value="Genomic_DNA"/>
</dbReference>
<dbReference type="PANTHER" id="PTHR13847:SF213">
    <property type="entry name" value="DEPENDENT OXIDOREDUCTASE, PUTATIVE-RELATED"/>
    <property type="match status" value="1"/>
</dbReference>
<dbReference type="InterPro" id="IPR036188">
    <property type="entry name" value="FAD/NAD-bd_sf"/>
</dbReference>
<dbReference type="Pfam" id="PF01266">
    <property type="entry name" value="DAO"/>
    <property type="match status" value="1"/>
</dbReference>
<name>A0A7R8APR5_9EURO</name>
<dbReference type="SUPFAM" id="SSF51905">
    <property type="entry name" value="FAD/NAD(P)-binding domain"/>
    <property type="match status" value="1"/>
</dbReference>
<evidence type="ECO:0000313" key="2">
    <source>
        <dbReference type="EMBL" id="BCS26726.1"/>
    </source>
</evidence>
<dbReference type="InterPro" id="IPR006076">
    <property type="entry name" value="FAD-dep_OxRdtase"/>
</dbReference>
<proteinExistence type="predicted"/>
<reference evidence="2" key="1">
    <citation type="submission" date="2021-01" db="EMBL/GenBank/DDBJ databases">
        <authorList>
            <consortium name="Aspergillus puulaauensis MK2 genome sequencing consortium"/>
            <person name="Kazuki M."/>
            <person name="Futagami T."/>
        </authorList>
    </citation>
    <scope>NUCLEOTIDE SEQUENCE</scope>
    <source>
        <strain evidence="2">MK2</strain>
    </source>
</reference>
<dbReference type="GO" id="GO:0005737">
    <property type="term" value="C:cytoplasm"/>
    <property type="evidence" value="ECO:0007669"/>
    <property type="project" value="TreeGrafter"/>
</dbReference>
<reference evidence="2" key="2">
    <citation type="submission" date="2021-02" db="EMBL/GenBank/DDBJ databases">
        <title>Aspergillus puulaauensis MK2 genome sequence.</title>
        <authorList>
            <person name="Futagami T."/>
            <person name="Mori K."/>
            <person name="Kadooka C."/>
            <person name="Tanaka T."/>
        </authorList>
    </citation>
    <scope>NUCLEOTIDE SEQUENCE</scope>
    <source>
        <strain evidence="2">MK2</strain>
    </source>
</reference>
<dbReference type="OrthoDB" id="512662at2759"/>
<dbReference type="RefSeq" id="XP_041558920.1">
    <property type="nucleotide sequence ID" value="XM_041706545.1"/>
</dbReference>
<gene>
    <name evidence="2" type="ORF">APUU_51437S</name>
</gene>
<dbReference type="AlphaFoldDB" id="A0A7R8APR5"/>
<accession>A0A7R8APR5</accession>
<evidence type="ECO:0000313" key="3">
    <source>
        <dbReference type="Proteomes" id="UP000654913"/>
    </source>
</evidence>
<dbReference type="GeneID" id="64976731"/>
<dbReference type="Proteomes" id="UP000654913">
    <property type="component" value="Chromosome 5"/>
</dbReference>
<dbReference type="KEGG" id="apuu:APUU_51437S"/>
<dbReference type="Gene3D" id="3.30.9.10">
    <property type="entry name" value="D-Amino Acid Oxidase, subunit A, domain 2"/>
    <property type="match status" value="1"/>
</dbReference>
<evidence type="ECO:0000259" key="1">
    <source>
        <dbReference type="Pfam" id="PF01266"/>
    </source>
</evidence>
<organism evidence="2 3">
    <name type="scientific">Aspergillus puulaauensis</name>
    <dbReference type="NCBI Taxonomy" id="1220207"/>
    <lineage>
        <taxon>Eukaryota</taxon>
        <taxon>Fungi</taxon>
        <taxon>Dikarya</taxon>
        <taxon>Ascomycota</taxon>
        <taxon>Pezizomycotina</taxon>
        <taxon>Eurotiomycetes</taxon>
        <taxon>Eurotiomycetidae</taxon>
        <taxon>Eurotiales</taxon>
        <taxon>Aspergillaceae</taxon>
        <taxon>Aspergillus</taxon>
    </lineage>
</organism>
<dbReference type="PANTHER" id="PTHR13847">
    <property type="entry name" value="SARCOSINE DEHYDROGENASE-RELATED"/>
    <property type="match status" value="1"/>
</dbReference>
<feature type="domain" description="FAD dependent oxidoreductase" evidence="1">
    <location>
        <begin position="46"/>
        <end position="442"/>
    </location>
</feature>
<dbReference type="Gene3D" id="3.50.50.60">
    <property type="entry name" value="FAD/NAD(P)-binding domain"/>
    <property type="match status" value="1"/>
</dbReference>
<protein>
    <recommendedName>
        <fullName evidence="1">FAD dependent oxidoreductase domain-containing protein</fullName>
    </recommendedName>
</protein>
<keyword evidence="3" id="KW-1185">Reference proteome</keyword>